<dbReference type="InterPro" id="IPR001828">
    <property type="entry name" value="ANF_lig-bd_rcpt"/>
</dbReference>
<dbReference type="PRINTS" id="PR00248">
    <property type="entry name" value="GPCRMGR"/>
</dbReference>
<keyword evidence="3" id="KW-1133">Transmembrane helix</keyword>
<keyword evidence="5" id="KW-0675">Receptor</keyword>
<evidence type="ECO:0000256" key="5">
    <source>
        <dbReference type="ARBA" id="ARBA00023170"/>
    </source>
</evidence>
<protein>
    <submittedName>
        <fullName evidence="8">GRM8-like protein</fullName>
    </submittedName>
</protein>
<comment type="subcellular location">
    <subcellularLocation>
        <location evidence="1">Membrane</location>
        <topology evidence="1">Multi-pass membrane protein</topology>
    </subcellularLocation>
</comment>
<evidence type="ECO:0000256" key="3">
    <source>
        <dbReference type="ARBA" id="ARBA00022989"/>
    </source>
</evidence>
<evidence type="ECO:0000313" key="8">
    <source>
        <dbReference type="EMBL" id="WAR26537.1"/>
    </source>
</evidence>
<organism evidence="8 9">
    <name type="scientific">Mya arenaria</name>
    <name type="common">Soft-shell clam</name>
    <dbReference type="NCBI Taxonomy" id="6604"/>
    <lineage>
        <taxon>Eukaryota</taxon>
        <taxon>Metazoa</taxon>
        <taxon>Spiralia</taxon>
        <taxon>Lophotrochozoa</taxon>
        <taxon>Mollusca</taxon>
        <taxon>Bivalvia</taxon>
        <taxon>Autobranchia</taxon>
        <taxon>Heteroconchia</taxon>
        <taxon>Euheterodonta</taxon>
        <taxon>Imparidentia</taxon>
        <taxon>Neoheterodontei</taxon>
        <taxon>Myida</taxon>
        <taxon>Myoidea</taxon>
        <taxon>Myidae</taxon>
        <taxon>Mya</taxon>
    </lineage>
</organism>
<evidence type="ECO:0000256" key="1">
    <source>
        <dbReference type="ARBA" id="ARBA00004141"/>
    </source>
</evidence>
<keyword evidence="4" id="KW-0472">Membrane</keyword>
<evidence type="ECO:0000313" key="9">
    <source>
        <dbReference type="Proteomes" id="UP001164746"/>
    </source>
</evidence>
<dbReference type="InterPro" id="IPR028082">
    <property type="entry name" value="Peripla_BP_I"/>
</dbReference>
<dbReference type="Proteomes" id="UP001164746">
    <property type="component" value="Chromosome 14"/>
</dbReference>
<evidence type="ECO:0000259" key="7">
    <source>
        <dbReference type="Pfam" id="PF01094"/>
    </source>
</evidence>
<evidence type="ECO:0000256" key="4">
    <source>
        <dbReference type="ARBA" id="ARBA00023136"/>
    </source>
</evidence>
<feature type="domain" description="Receptor ligand binding region" evidence="7">
    <location>
        <begin position="50"/>
        <end position="128"/>
    </location>
</feature>
<dbReference type="EMBL" id="CP111025">
    <property type="protein sequence ID" value="WAR26537.1"/>
    <property type="molecule type" value="Genomic_DNA"/>
</dbReference>
<dbReference type="InterPro" id="IPR000337">
    <property type="entry name" value="GPCR_3"/>
</dbReference>
<sequence length="148" mass="16577">MSNTPNVCCRNSPFQTNVHHTWRVLQAFTLPNKCSPHLTCVAGIHPSEQMFTTPNIPQISYASTSIDLSDKSRFEYFSRVVPPDSFQARAMVDIAARFGWNYVSTLADDGNYGEKGVSAFEEIAKKFGKTFCASLFELKKNKQIISSL</sequence>
<name>A0ABY7FY08_MYAAR</name>
<keyword evidence="9" id="KW-1185">Reference proteome</keyword>
<gene>
    <name evidence="8" type="ORF">MAR_012241</name>
</gene>
<evidence type="ECO:0000256" key="6">
    <source>
        <dbReference type="ARBA" id="ARBA00023180"/>
    </source>
</evidence>
<dbReference type="Gene3D" id="3.40.50.2300">
    <property type="match status" value="2"/>
</dbReference>
<evidence type="ECO:0000256" key="2">
    <source>
        <dbReference type="ARBA" id="ARBA00022692"/>
    </source>
</evidence>
<keyword evidence="2" id="KW-0812">Transmembrane</keyword>
<reference evidence="8" key="1">
    <citation type="submission" date="2022-11" db="EMBL/GenBank/DDBJ databases">
        <title>Centuries of genome instability and evolution in soft-shell clam transmissible cancer (bioRxiv).</title>
        <authorList>
            <person name="Hart S.F.M."/>
            <person name="Yonemitsu M.A."/>
            <person name="Giersch R.M."/>
            <person name="Beal B.F."/>
            <person name="Arriagada G."/>
            <person name="Davis B.W."/>
            <person name="Ostrander E.A."/>
            <person name="Goff S.P."/>
            <person name="Metzger M.J."/>
        </authorList>
    </citation>
    <scope>NUCLEOTIDE SEQUENCE</scope>
    <source>
        <strain evidence="8">MELC-2E11</strain>
        <tissue evidence="8">Siphon/mantle</tissue>
    </source>
</reference>
<dbReference type="PANTHER" id="PTHR24060">
    <property type="entry name" value="METABOTROPIC GLUTAMATE RECEPTOR"/>
    <property type="match status" value="1"/>
</dbReference>
<proteinExistence type="predicted"/>
<accession>A0ABY7FY08</accession>
<dbReference type="InterPro" id="IPR050726">
    <property type="entry name" value="mGluR"/>
</dbReference>
<dbReference type="SUPFAM" id="SSF53822">
    <property type="entry name" value="Periplasmic binding protein-like I"/>
    <property type="match status" value="1"/>
</dbReference>
<keyword evidence="6" id="KW-0325">Glycoprotein</keyword>
<dbReference type="Pfam" id="PF01094">
    <property type="entry name" value="ANF_receptor"/>
    <property type="match status" value="1"/>
</dbReference>